<feature type="compositionally biased region" description="Acidic residues" evidence="1">
    <location>
        <begin position="570"/>
        <end position="588"/>
    </location>
</feature>
<feature type="compositionally biased region" description="Acidic residues" evidence="1">
    <location>
        <begin position="475"/>
        <end position="489"/>
    </location>
</feature>
<organism evidence="2 3">
    <name type="scientific">Riccia fluitans</name>
    <dbReference type="NCBI Taxonomy" id="41844"/>
    <lineage>
        <taxon>Eukaryota</taxon>
        <taxon>Viridiplantae</taxon>
        <taxon>Streptophyta</taxon>
        <taxon>Embryophyta</taxon>
        <taxon>Marchantiophyta</taxon>
        <taxon>Marchantiopsida</taxon>
        <taxon>Marchantiidae</taxon>
        <taxon>Marchantiales</taxon>
        <taxon>Ricciaceae</taxon>
        <taxon>Riccia</taxon>
    </lineage>
</organism>
<dbReference type="PANTHER" id="PTHR36335:SF1">
    <property type="entry name" value="CHAPERONE DNAJ-DOMAIN SUPERFAMILY PROTEIN"/>
    <property type="match status" value="1"/>
</dbReference>
<dbReference type="PANTHER" id="PTHR36335">
    <property type="entry name" value="CHAPERONE DNAJ-DOMAIN SUPERFAMILY PROTEIN"/>
    <property type="match status" value="1"/>
</dbReference>
<dbReference type="EMBL" id="JBHFFA010000002">
    <property type="protein sequence ID" value="KAL2644709.1"/>
    <property type="molecule type" value="Genomic_DNA"/>
</dbReference>
<accession>A0ABD1ZBD1</accession>
<feature type="compositionally biased region" description="Low complexity" evidence="1">
    <location>
        <begin position="410"/>
        <end position="423"/>
    </location>
</feature>
<evidence type="ECO:0000313" key="2">
    <source>
        <dbReference type="EMBL" id="KAL2644709.1"/>
    </source>
</evidence>
<gene>
    <name evidence="2" type="ORF">R1flu_012296</name>
</gene>
<feature type="compositionally biased region" description="Basic and acidic residues" evidence="1">
    <location>
        <begin position="816"/>
        <end position="833"/>
    </location>
</feature>
<feature type="region of interest" description="Disordered" evidence="1">
    <location>
        <begin position="531"/>
        <end position="833"/>
    </location>
</feature>
<feature type="compositionally biased region" description="Acidic residues" evidence="1">
    <location>
        <begin position="762"/>
        <end position="771"/>
    </location>
</feature>
<dbReference type="AlphaFoldDB" id="A0ABD1ZBD1"/>
<name>A0ABD1ZBD1_9MARC</name>
<feature type="compositionally biased region" description="Basic and acidic residues" evidence="1">
    <location>
        <begin position="560"/>
        <end position="569"/>
    </location>
</feature>
<evidence type="ECO:0008006" key="4">
    <source>
        <dbReference type="Google" id="ProtNLM"/>
    </source>
</evidence>
<feature type="compositionally biased region" description="Polar residues" evidence="1">
    <location>
        <begin position="741"/>
        <end position="755"/>
    </location>
</feature>
<feature type="region of interest" description="Disordered" evidence="1">
    <location>
        <begin position="303"/>
        <end position="326"/>
    </location>
</feature>
<feature type="region of interest" description="Disordered" evidence="1">
    <location>
        <begin position="403"/>
        <end position="513"/>
    </location>
</feature>
<evidence type="ECO:0000313" key="3">
    <source>
        <dbReference type="Proteomes" id="UP001605036"/>
    </source>
</evidence>
<proteinExistence type="predicted"/>
<sequence length="934" mass="102813">MLCAKFRLHFGDTSAQVEAAWTSMTSSSSALVCSLLRSLLATLKKTQHTHTNTPTTWKFNSMVRLLQNLHRRPSVQLSLEGLSIHVVACFRCLEVGESTNRGCEAIPSSSPLEGFCFLGSCSETREQVGISTGAVLSNTEDGAAGPSGSAEARFVNGLVMTNLDYTHSAFDERGPSEIRKECSLEEAMGHAAKEIGGRQTGKSAGKTASLKRTFQDRPEAPLRKRIHVCDSELGAVGIRMSDDDVRAKDNAEFPDLPSRWNSSKQGVDADGGVMKYFTDHQLQGNPEFANAVVGEDVEMTEVADGSGEDKAVDSGLPRAEEMSVEGTRDAGTLRATEVENRDSLRRVNLRDTHTPASASEFAGLERTAELWGDGMGNGVPSSRGLDSSDGSLRKLASEKLGGSFQFPSRSLRSSDFASPASSSGREALNDLTGGRKSFEGREDDGENEEDLNKHVELSSEDEERSRNEYKSEDVVILEDDESENDDDFFGDNTRSSNGRPNIGTEPVTRPAVLPNGIRLSTSRNASEFVIADAESDSDDCQVVGEYKPPANPVANPQQRNRADSAARYDYEDDSESEDDRSEESDSSDVEVAGGPQSDIQRLWEEAALRRRMGRAMKSAGSKVNGEREATTDLDVGEGVRSEGLVESVATSIFRDSPDSTAESSEARGGAEGFLNPYDGQGGANLATRTEVRVPGTLNLNEQIKQPPTDFKDFKDIRPQVMTGDKNESTLSEPYEVKSLQEEPSSSDVRISSGNEPRQEETVSGDDADDGDLIARKERLKQTPEFRQADKQEWASREQEVRRQQQEAQRQKKLRQREKLEADRKQEMERKQKQRVQELRLNQMKAEKDMDEKEQLRGRVRERLEFLASRCTDLASLLRQLGIKVEGGSNPSEAQVNAAVKRALVTFHPDRVGDGDVKRLVEAEETFKLINRRKK</sequence>
<dbReference type="Proteomes" id="UP001605036">
    <property type="component" value="Unassembled WGS sequence"/>
</dbReference>
<reference evidence="2 3" key="1">
    <citation type="submission" date="2024-09" db="EMBL/GenBank/DDBJ databases">
        <title>Chromosome-scale assembly of Riccia fluitans.</title>
        <authorList>
            <person name="Paukszto L."/>
            <person name="Sawicki J."/>
            <person name="Karawczyk K."/>
            <person name="Piernik-Szablinska J."/>
            <person name="Szczecinska M."/>
            <person name="Mazdziarz M."/>
        </authorList>
    </citation>
    <scope>NUCLEOTIDE SEQUENCE [LARGE SCALE GENOMIC DNA]</scope>
    <source>
        <strain evidence="2">Rf_01</strain>
        <tissue evidence="2">Aerial parts of the thallus</tissue>
    </source>
</reference>
<feature type="compositionally biased region" description="Basic and acidic residues" evidence="1">
    <location>
        <begin position="772"/>
        <end position="804"/>
    </location>
</feature>
<protein>
    <recommendedName>
        <fullName evidence="4">J domain-containing protein</fullName>
    </recommendedName>
</protein>
<evidence type="ECO:0000256" key="1">
    <source>
        <dbReference type="SAM" id="MobiDB-lite"/>
    </source>
</evidence>
<comment type="caution">
    <text evidence="2">The sequence shown here is derived from an EMBL/GenBank/DDBJ whole genome shotgun (WGS) entry which is preliminary data.</text>
</comment>
<feature type="compositionally biased region" description="Basic and acidic residues" evidence="1">
    <location>
        <begin position="450"/>
        <end position="473"/>
    </location>
</feature>
<keyword evidence="3" id="KW-1185">Reference proteome</keyword>